<dbReference type="EMBL" id="JALN02000004">
    <property type="protein sequence ID" value="KDE96710.1"/>
    <property type="molecule type" value="Genomic_DNA"/>
</dbReference>
<evidence type="ECO:0000313" key="3">
    <source>
        <dbReference type="Proteomes" id="UP000022835"/>
    </source>
</evidence>
<sequence>MTLPYNNGTVRTEKVVTDSRRPVACRFGLYRPGTAERNQKSIAPSLLVKQSTHGSRRIALMAPWANTVISCTSPAGVINNAVYTTALPQPSAARTTSRSDVS</sequence>
<dbReference type="Proteomes" id="UP000022835">
    <property type="component" value="Unassembled WGS sequence"/>
</dbReference>
<organism evidence="2 3">
    <name type="scientific">Mycolicibacterium aromaticivorans JS19b1 = JCM 16368</name>
    <dbReference type="NCBI Taxonomy" id="1440774"/>
    <lineage>
        <taxon>Bacteria</taxon>
        <taxon>Bacillati</taxon>
        <taxon>Actinomycetota</taxon>
        <taxon>Actinomycetes</taxon>
        <taxon>Mycobacteriales</taxon>
        <taxon>Mycobacteriaceae</taxon>
        <taxon>Mycolicibacterium</taxon>
    </lineage>
</organism>
<evidence type="ECO:0000313" key="1">
    <source>
        <dbReference type="EMBL" id="KDE96710.1"/>
    </source>
</evidence>
<accession>A0A064C7X2</accession>
<gene>
    <name evidence="1" type="ORF">Y900_030735</name>
    <name evidence="2" type="ORF">Y900_030935</name>
</gene>
<keyword evidence="3" id="KW-1185">Reference proteome</keyword>
<dbReference type="EMBL" id="JALN02000004">
    <property type="protein sequence ID" value="KDE96744.1"/>
    <property type="molecule type" value="Genomic_DNA"/>
</dbReference>
<proteinExistence type="predicted"/>
<name>A0A064C7X2_9MYCO</name>
<reference evidence="2 3" key="1">
    <citation type="submission" date="2014-05" db="EMBL/GenBank/DDBJ databases">
        <title>Genome sequence of Mycobacterium aromaticivorans strain JS19b1T (= DSM 45407T).</title>
        <authorList>
            <person name="Kwak Y."/>
            <person name="Park G.-S."/>
            <person name="Li Q.X."/>
            <person name="Lee S.-E."/>
            <person name="Shin J.-H."/>
        </authorList>
    </citation>
    <scope>NUCLEOTIDE SEQUENCE [LARGE SCALE GENOMIC DNA]</scope>
    <source>
        <strain evidence="2 3">JS19b1</strain>
    </source>
</reference>
<comment type="caution">
    <text evidence="2">The sequence shown here is derived from an EMBL/GenBank/DDBJ whole genome shotgun (WGS) entry which is preliminary data.</text>
</comment>
<dbReference type="AlphaFoldDB" id="A0A064C7X2"/>
<evidence type="ECO:0000313" key="2">
    <source>
        <dbReference type="EMBL" id="KDE96744.1"/>
    </source>
</evidence>
<protein>
    <submittedName>
        <fullName evidence="2">Uncharacterized protein</fullName>
    </submittedName>
</protein>